<dbReference type="Proteomes" id="UP001642487">
    <property type="component" value="Chromosome 1"/>
</dbReference>
<feature type="region of interest" description="Disordered" evidence="1">
    <location>
        <begin position="30"/>
        <end position="54"/>
    </location>
</feature>
<feature type="non-terminal residue" evidence="2">
    <location>
        <position position="1"/>
    </location>
</feature>
<proteinExistence type="predicted"/>
<accession>A0ABP0XLN4</accession>
<evidence type="ECO:0000313" key="2">
    <source>
        <dbReference type="EMBL" id="CAK9309078.1"/>
    </source>
</evidence>
<gene>
    <name evidence="2" type="ORF">CITCOLO1_LOCUS606</name>
</gene>
<reference evidence="2 3" key="1">
    <citation type="submission" date="2024-03" db="EMBL/GenBank/DDBJ databases">
        <authorList>
            <person name="Gkanogiannis A."/>
            <person name="Becerra Lopez-Lavalle L."/>
        </authorList>
    </citation>
    <scope>NUCLEOTIDE SEQUENCE [LARGE SCALE GENOMIC DNA]</scope>
</reference>
<evidence type="ECO:0000313" key="3">
    <source>
        <dbReference type="Proteomes" id="UP001642487"/>
    </source>
</evidence>
<sequence>SMVCEKLGELGKVTSWEKLGIRAQGFGSGKKLLEHEEGEGESSHPAMTSAREAQ</sequence>
<dbReference type="EMBL" id="OZ021735">
    <property type="protein sequence ID" value="CAK9309078.1"/>
    <property type="molecule type" value="Genomic_DNA"/>
</dbReference>
<protein>
    <submittedName>
        <fullName evidence="2">Uncharacterized protein</fullName>
    </submittedName>
</protein>
<organism evidence="2 3">
    <name type="scientific">Citrullus colocynthis</name>
    <name type="common">colocynth</name>
    <dbReference type="NCBI Taxonomy" id="252529"/>
    <lineage>
        <taxon>Eukaryota</taxon>
        <taxon>Viridiplantae</taxon>
        <taxon>Streptophyta</taxon>
        <taxon>Embryophyta</taxon>
        <taxon>Tracheophyta</taxon>
        <taxon>Spermatophyta</taxon>
        <taxon>Magnoliopsida</taxon>
        <taxon>eudicotyledons</taxon>
        <taxon>Gunneridae</taxon>
        <taxon>Pentapetalae</taxon>
        <taxon>rosids</taxon>
        <taxon>fabids</taxon>
        <taxon>Cucurbitales</taxon>
        <taxon>Cucurbitaceae</taxon>
        <taxon>Benincaseae</taxon>
        <taxon>Citrullus</taxon>
    </lineage>
</organism>
<name>A0ABP0XLN4_9ROSI</name>
<feature type="non-terminal residue" evidence="2">
    <location>
        <position position="54"/>
    </location>
</feature>
<evidence type="ECO:0000256" key="1">
    <source>
        <dbReference type="SAM" id="MobiDB-lite"/>
    </source>
</evidence>
<keyword evidence="3" id="KW-1185">Reference proteome</keyword>